<dbReference type="InterPro" id="IPR033248">
    <property type="entry name" value="Transketolase_C"/>
</dbReference>
<comment type="similarity">
    <text evidence="2 10">Belongs to the transketolase family. DXPS subfamily.</text>
</comment>
<comment type="cofactor">
    <cofactor evidence="10">
        <name>Mg(2+)</name>
        <dbReference type="ChEBI" id="CHEBI:18420"/>
    </cofactor>
    <text evidence="10">Binds 1 Mg(2+) ion per subunit.</text>
</comment>
<dbReference type="Pfam" id="PF02780">
    <property type="entry name" value="Transketolase_C"/>
    <property type="match status" value="1"/>
</dbReference>
<keyword evidence="4 10" id="KW-0808">Transferase</keyword>
<dbReference type="HAMAP" id="MF_00315">
    <property type="entry name" value="DXP_synth"/>
    <property type="match status" value="1"/>
</dbReference>
<dbReference type="InterPro" id="IPR009014">
    <property type="entry name" value="Transketo_C/PFOR_II"/>
</dbReference>
<organism evidence="13 14">
    <name type="scientific">Desulfonatronum thiosulfatophilum</name>
    <dbReference type="NCBI Taxonomy" id="617002"/>
    <lineage>
        <taxon>Bacteria</taxon>
        <taxon>Pseudomonadati</taxon>
        <taxon>Thermodesulfobacteriota</taxon>
        <taxon>Desulfovibrionia</taxon>
        <taxon>Desulfovibrionales</taxon>
        <taxon>Desulfonatronaceae</taxon>
        <taxon>Desulfonatronum</taxon>
    </lineage>
</organism>
<comment type="function">
    <text evidence="10">Catalyzes the acyloin condensation reaction between C atoms 2 and 3 of pyruvate and glyceraldehyde 3-phosphate to yield 1-deoxy-D-xylulose-5-phosphate (DXP).</text>
</comment>
<dbReference type="RefSeq" id="WP_244148634.1">
    <property type="nucleotide sequence ID" value="NZ_FMXO01000004.1"/>
</dbReference>
<keyword evidence="14" id="KW-1185">Reference proteome</keyword>
<dbReference type="CDD" id="cd02007">
    <property type="entry name" value="TPP_DXS"/>
    <property type="match status" value="1"/>
</dbReference>
<dbReference type="Gene3D" id="3.40.50.920">
    <property type="match status" value="1"/>
</dbReference>
<dbReference type="Pfam" id="PF02779">
    <property type="entry name" value="Transket_pyr"/>
    <property type="match status" value="1"/>
</dbReference>
<dbReference type="InterPro" id="IPR005475">
    <property type="entry name" value="Transketolase-like_Pyr-bd"/>
</dbReference>
<dbReference type="InterPro" id="IPR049557">
    <property type="entry name" value="Transketolase_CS"/>
</dbReference>
<accession>A0A1G6B7N9</accession>
<dbReference type="Proteomes" id="UP000198771">
    <property type="component" value="Unassembled WGS sequence"/>
</dbReference>
<comment type="catalytic activity">
    <reaction evidence="10">
        <text>D-glyceraldehyde 3-phosphate + pyruvate + H(+) = 1-deoxy-D-xylulose 5-phosphate + CO2</text>
        <dbReference type="Rhea" id="RHEA:12605"/>
        <dbReference type="ChEBI" id="CHEBI:15361"/>
        <dbReference type="ChEBI" id="CHEBI:15378"/>
        <dbReference type="ChEBI" id="CHEBI:16526"/>
        <dbReference type="ChEBI" id="CHEBI:57792"/>
        <dbReference type="ChEBI" id="CHEBI:59776"/>
        <dbReference type="EC" id="2.2.1.7"/>
    </reaction>
</comment>
<dbReference type="InterPro" id="IPR020826">
    <property type="entry name" value="Transketolase_BS"/>
</dbReference>
<evidence type="ECO:0000256" key="1">
    <source>
        <dbReference type="ARBA" id="ARBA00004980"/>
    </source>
</evidence>
<dbReference type="GO" id="GO:0016114">
    <property type="term" value="P:terpenoid biosynthetic process"/>
    <property type="evidence" value="ECO:0007669"/>
    <property type="project" value="UniProtKB-UniRule"/>
</dbReference>
<protein>
    <recommendedName>
        <fullName evidence="10">1-deoxy-D-xylulose-5-phosphate synthase</fullName>
        <ecNumber evidence="10">2.2.1.7</ecNumber>
    </recommendedName>
    <alternativeName>
        <fullName evidence="10">1-deoxyxylulose-5-phosphate synthase</fullName>
        <shortName evidence="10">DXP synthase</shortName>
        <shortName evidence="10">DXPS</shortName>
    </alternativeName>
</protein>
<dbReference type="CDD" id="cd07033">
    <property type="entry name" value="TPP_PYR_DXS_TK_like"/>
    <property type="match status" value="1"/>
</dbReference>
<keyword evidence="9 10" id="KW-0414">Isoprene biosynthesis</keyword>
<evidence type="ECO:0000256" key="9">
    <source>
        <dbReference type="ARBA" id="ARBA00023229"/>
    </source>
</evidence>
<dbReference type="Gene3D" id="3.40.50.970">
    <property type="match status" value="2"/>
</dbReference>
<dbReference type="GO" id="GO:0019288">
    <property type="term" value="P:isopentenyl diphosphate biosynthetic process, methylerythritol 4-phosphate pathway"/>
    <property type="evidence" value="ECO:0007669"/>
    <property type="project" value="TreeGrafter"/>
</dbReference>
<dbReference type="FunFam" id="3.40.50.970:FF:000005">
    <property type="entry name" value="1-deoxy-D-xylulose-5-phosphate synthase"/>
    <property type="match status" value="1"/>
</dbReference>
<feature type="binding site" evidence="10">
    <location>
        <position position="222"/>
    </location>
    <ligand>
        <name>thiamine diphosphate</name>
        <dbReference type="ChEBI" id="CHEBI:58937"/>
    </ligand>
</feature>
<evidence type="ECO:0000256" key="11">
    <source>
        <dbReference type="SAM" id="MobiDB-lite"/>
    </source>
</evidence>
<dbReference type="PROSITE" id="PS00802">
    <property type="entry name" value="TRANSKETOLASE_2"/>
    <property type="match status" value="1"/>
</dbReference>
<dbReference type="GO" id="GO:0000287">
    <property type="term" value="F:magnesium ion binding"/>
    <property type="evidence" value="ECO:0007669"/>
    <property type="project" value="UniProtKB-UniRule"/>
</dbReference>
<dbReference type="InterPro" id="IPR005477">
    <property type="entry name" value="Dxylulose-5-P_synthase"/>
</dbReference>
<evidence type="ECO:0000256" key="4">
    <source>
        <dbReference type="ARBA" id="ARBA00022679"/>
    </source>
</evidence>
<feature type="binding site" evidence="10">
    <location>
        <position position="222"/>
    </location>
    <ligand>
        <name>Mg(2+)</name>
        <dbReference type="ChEBI" id="CHEBI:18420"/>
    </ligand>
</feature>
<dbReference type="PANTHER" id="PTHR43322">
    <property type="entry name" value="1-D-DEOXYXYLULOSE 5-PHOSPHATE SYNTHASE-RELATED"/>
    <property type="match status" value="1"/>
</dbReference>
<feature type="binding site" evidence="10">
    <location>
        <position position="333"/>
    </location>
    <ligand>
        <name>thiamine diphosphate</name>
        <dbReference type="ChEBI" id="CHEBI:58937"/>
    </ligand>
</feature>
<evidence type="ECO:0000256" key="5">
    <source>
        <dbReference type="ARBA" id="ARBA00022723"/>
    </source>
</evidence>
<dbReference type="PANTHER" id="PTHR43322:SF5">
    <property type="entry name" value="1-DEOXY-D-XYLULOSE-5-PHOSPHATE SYNTHASE, CHLOROPLASTIC"/>
    <property type="match status" value="1"/>
</dbReference>
<evidence type="ECO:0000256" key="6">
    <source>
        <dbReference type="ARBA" id="ARBA00022842"/>
    </source>
</evidence>
<feature type="region of interest" description="Disordered" evidence="11">
    <location>
        <begin position="20"/>
        <end position="42"/>
    </location>
</feature>
<feature type="binding site" evidence="10">
    <location>
        <position position="415"/>
    </location>
    <ligand>
        <name>thiamine diphosphate</name>
        <dbReference type="ChEBI" id="CHEBI:58937"/>
    </ligand>
</feature>
<dbReference type="GO" id="GO:0008661">
    <property type="term" value="F:1-deoxy-D-xylulose-5-phosphate synthase activity"/>
    <property type="evidence" value="ECO:0007669"/>
    <property type="project" value="UniProtKB-UniRule"/>
</dbReference>
<dbReference type="EMBL" id="FMXO01000004">
    <property type="protein sequence ID" value="SDB16675.1"/>
    <property type="molecule type" value="Genomic_DNA"/>
</dbReference>
<keyword evidence="6 10" id="KW-0460">Magnesium</keyword>
<dbReference type="InterPro" id="IPR029061">
    <property type="entry name" value="THDP-binding"/>
</dbReference>
<feature type="binding site" evidence="10">
    <location>
        <position position="193"/>
    </location>
    <ligand>
        <name>Mg(2+)</name>
        <dbReference type="ChEBI" id="CHEBI:18420"/>
    </ligand>
</feature>
<evidence type="ECO:0000313" key="13">
    <source>
        <dbReference type="EMBL" id="SDB16675.1"/>
    </source>
</evidence>
<name>A0A1G6B7N9_9BACT</name>
<sequence length="673" mass="72919">MHSNSTATYMSREAIQLQQSADDHGPAFGNAAPEKGKIAPPKSGGLDGHALFSVINHPHDVTSLAIPELEAVASEVRRMIISTVSANGGHLAPSLGVVDLTLALLNIFNPEKDRLVWDVGHQAYAYKILTGRRESFHTLRTMGGISGFPRMAESPFDHFGVGHSSTSISAALGMAIARDLAGQDHSVAAIIGDGSMTAGLAYEGLNQAGDLGVGMTVVLNDNEMSISRNVGALSSFLSRKLSKRWVQRFKQQMETWMRQVPRFGDDLANYARLSESSLKSFFTPGMIFEAFKFNYIGPINGHNMQDMVNIFRQVKELDGPVLVHVLTTKGKGYVPAEKNPTYFHGVGCFVPETGESKKISGCLPPYTDVFGRTLVDLAEQNPKIVAITAAMPEGTGLNFFADTFPDRFFDVGICEQHAVTMAAGLASQGFHPVVAVYSTFLQRSYDQVVHDVCLQNLPVTICLDRAGLVGEDGATHHGAFDISYLRHIPNLLFMAPKDEGELQQMLATALNHNGPSAIRYPRGVGIGAKYQDTLHPLPLGQGELLRAGEDALIIALGSRVYPSLEAAEETVLETGKSVAVFNARFIKPLPAEQLLELASRYERIIIVEENVVAGGFGSAVLELLAAENMFNGQRIKLMGIPDAFVEHGPQRLLRKQLGLDKLGIKKALSELFA</sequence>
<feature type="binding site" evidence="10">
    <location>
        <begin position="194"/>
        <end position="195"/>
    </location>
    <ligand>
        <name>thiamine diphosphate</name>
        <dbReference type="ChEBI" id="CHEBI:58937"/>
    </ligand>
</feature>
<evidence type="ECO:0000256" key="2">
    <source>
        <dbReference type="ARBA" id="ARBA00011081"/>
    </source>
</evidence>
<gene>
    <name evidence="10" type="primary">dxs</name>
    <name evidence="13" type="ORF">SAMN05660653_00775</name>
</gene>
<feature type="domain" description="Transketolase-like pyrimidine-binding" evidence="12">
    <location>
        <begin position="364"/>
        <end position="528"/>
    </location>
</feature>
<comment type="pathway">
    <text evidence="1 10">Metabolic intermediate biosynthesis; 1-deoxy-D-xylulose 5-phosphate biosynthesis; 1-deoxy-D-xylulose 5-phosphate from D-glyceraldehyde 3-phosphate and pyruvate: step 1/1.</text>
</comment>
<dbReference type="SMART" id="SM00861">
    <property type="entry name" value="Transket_pyr"/>
    <property type="match status" value="1"/>
</dbReference>
<keyword evidence="7 10" id="KW-0784">Thiamine biosynthesis</keyword>
<dbReference type="EC" id="2.2.1.7" evidence="10"/>
<evidence type="ECO:0000256" key="8">
    <source>
        <dbReference type="ARBA" id="ARBA00023052"/>
    </source>
</evidence>
<dbReference type="GO" id="GO:0005829">
    <property type="term" value="C:cytosol"/>
    <property type="evidence" value="ECO:0007669"/>
    <property type="project" value="TreeGrafter"/>
</dbReference>
<dbReference type="AlphaFoldDB" id="A0A1G6B7N9"/>
<dbReference type="GO" id="GO:0030976">
    <property type="term" value="F:thiamine pyrophosphate binding"/>
    <property type="evidence" value="ECO:0007669"/>
    <property type="project" value="UniProtKB-UniRule"/>
</dbReference>
<dbReference type="NCBIfam" id="TIGR00204">
    <property type="entry name" value="dxs"/>
    <property type="match status" value="1"/>
</dbReference>
<evidence type="ECO:0000256" key="10">
    <source>
        <dbReference type="HAMAP-Rule" id="MF_00315"/>
    </source>
</evidence>
<keyword evidence="8 10" id="KW-0786">Thiamine pyrophosphate</keyword>
<dbReference type="UniPathway" id="UPA00064">
    <property type="reaction ID" value="UER00091"/>
</dbReference>
<dbReference type="PROSITE" id="PS00801">
    <property type="entry name" value="TRANSKETOLASE_1"/>
    <property type="match status" value="1"/>
</dbReference>
<comment type="subunit">
    <text evidence="3 10">Homodimer.</text>
</comment>
<reference evidence="13 14" key="1">
    <citation type="submission" date="2016-10" db="EMBL/GenBank/DDBJ databases">
        <authorList>
            <person name="de Groot N.N."/>
        </authorList>
    </citation>
    <scope>NUCLEOTIDE SEQUENCE [LARGE SCALE GENOMIC DNA]</scope>
    <source>
        <strain evidence="13 14">ASO4-2</strain>
    </source>
</reference>
<dbReference type="SUPFAM" id="SSF52922">
    <property type="entry name" value="TK C-terminal domain-like"/>
    <property type="match status" value="1"/>
</dbReference>
<feature type="binding site" evidence="10">
    <location>
        <begin position="162"/>
        <end position="164"/>
    </location>
    <ligand>
        <name>thiamine diphosphate</name>
        <dbReference type="ChEBI" id="CHEBI:58937"/>
    </ligand>
</feature>
<feature type="binding site" evidence="10">
    <location>
        <position position="121"/>
    </location>
    <ligand>
        <name>thiamine diphosphate</name>
        <dbReference type="ChEBI" id="CHEBI:58937"/>
    </ligand>
</feature>
<comment type="cofactor">
    <cofactor evidence="10">
        <name>thiamine diphosphate</name>
        <dbReference type="ChEBI" id="CHEBI:58937"/>
    </cofactor>
    <text evidence="10">Binds 1 thiamine pyrophosphate per subunit.</text>
</comment>
<proteinExistence type="inferred from homology"/>
<dbReference type="GO" id="GO:0009228">
    <property type="term" value="P:thiamine biosynthetic process"/>
    <property type="evidence" value="ECO:0007669"/>
    <property type="project" value="UniProtKB-UniRule"/>
</dbReference>
<keyword evidence="5 10" id="KW-0479">Metal-binding</keyword>
<evidence type="ECO:0000313" key="14">
    <source>
        <dbReference type="Proteomes" id="UP000198771"/>
    </source>
</evidence>
<evidence type="ECO:0000259" key="12">
    <source>
        <dbReference type="SMART" id="SM00861"/>
    </source>
</evidence>
<evidence type="ECO:0000256" key="3">
    <source>
        <dbReference type="ARBA" id="ARBA00011738"/>
    </source>
</evidence>
<dbReference type="NCBIfam" id="NF003933">
    <property type="entry name" value="PRK05444.2-2"/>
    <property type="match status" value="1"/>
</dbReference>
<dbReference type="STRING" id="617002.SAMN05660653_00775"/>
<dbReference type="SUPFAM" id="SSF52518">
    <property type="entry name" value="Thiamin diphosphate-binding fold (THDP-binding)"/>
    <property type="match status" value="2"/>
</dbReference>
<dbReference type="Pfam" id="PF13292">
    <property type="entry name" value="DXP_synthase_N"/>
    <property type="match status" value="1"/>
</dbReference>
<evidence type="ECO:0000256" key="7">
    <source>
        <dbReference type="ARBA" id="ARBA00022977"/>
    </source>
</evidence>